<dbReference type="Proteomes" id="UP000000731">
    <property type="component" value="Segment"/>
</dbReference>
<dbReference type="KEGG" id="vg:1260269"/>
<reference evidence="1 2" key="1">
    <citation type="journal article" date="2003" name="Cell">
        <title>Origins of highly mosaic mycobacteriophage genomes.</title>
        <authorList>
            <person name="Pedulla M.L."/>
            <person name="Ford M.E."/>
            <person name="Houtz J.M."/>
            <person name="Karthikeyan T."/>
            <person name="Wadsworth C."/>
            <person name="Lewis J.A."/>
            <person name="Jacobs-Sera D."/>
            <person name="Falbo J."/>
            <person name="Gross J."/>
            <person name="Pannunzio N.R."/>
            <person name="Brucker W."/>
            <person name="Kumar V."/>
            <person name="Kandasamy J."/>
            <person name="Keenan L."/>
            <person name="Bardarov S."/>
            <person name="Kriakov J."/>
            <person name="Lawrence J.G."/>
            <person name="Jacobs W.R. Jr."/>
            <person name="Hendrix R.W."/>
            <person name="Hatfull G.F."/>
        </authorList>
    </citation>
    <scope>NUCLEOTIDE SEQUENCE</scope>
</reference>
<dbReference type="EMBL" id="AY129339">
    <property type="protein sequence ID" value="AAN02118.1"/>
    <property type="molecule type" value="Genomic_DNA"/>
</dbReference>
<evidence type="ECO:0000313" key="2">
    <source>
        <dbReference type="Proteomes" id="UP000000731"/>
    </source>
</evidence>
<accession>Q856A8</accession>
<name>Q856A8_9CAUD</name>
<evidence type="ECO:0000313" key="1">
    <source>
        <dbReference type="EMBL" id="AAN02118.1"/>
    </source>
</evidence>
<gene>
    <name evidence="1" type="primary">64</name>
    <name evidence="1" type="ORF">PBI_BARNYARD_64</name>
</gene>
<dbReference type="OrthoDB" id="21713at10239"/>
<keyword evidence="2" id="KW-1185">Reference proteome</keyword>
<dbReference type="RefSeq" id="NP_818602.1">
    <property type="nucleotide sequence ID" value="NC_004689.1"/>
</dbReference>
<protein>
    <submittedName>
        <fullName evidence="1">Uncharacterized protein</fullName>
    </submittedName>
</protein>
<sequence>MAHKSNDLLNTCLAHEWKAQIKPEIPASGNPDEIVWNLYALRGKETLHVTWLGNRMQGATYTYGDGYCLKLNWRNQVLKLVTGRPDPRKLRSDDTDKLMAERYVPWDADTPDEKILCAVIGCRISWVRSIDREICDATIPPDRSKKHLRIIESPPNSGRKVLEWADSFGFHAVRLDAIIEVS</sequence>
<proteinExistence type="predicted"/>
<organism evidence="1 2">
    <name type="scientific">Mycobacterium phage Barnyard</name>
    <dbReference type="NCBI Taxonomy" id="205880"/>
    <lineage>
        <taxon>Viruses</taxon>
        <taxon>Duplodnaviria</taxon>
        <taxon>Heunggongvirae</taxon>
        <taxon>Uroviricota</taxon>
        <taxon>Caudoviricetes</taxon>
        <taxon>Barnyardvirus</taxon>
        <taxon>Barnyardvirus barnyard</taxon>
    </lineage>
</organism>